<proteinExistence type="predicted"/>
<name>A0ABS6DQW5_9MOLU</name>
<organism evidence="3 4">
    <name type="scientific">Mycoplasma zalophidermidis</name>
    <dbReference type="NCBI Taxonomy" id="398174"/>
    <lineage>
        <taxon>Bacteria</taxon>
        <taxon>Bacillati</taxon>
        <taxon>Mycoplasmatota</taxon>
        <taxon>Mollicutes</taxon>
        <taxon>Mycoplasmataceae</taxon>
        <taxon>Mycoplasma</taxon>
    </lineage>
</organism>
<feature type="region of interest" description="Disordered" evidence="1">
    <location>
        <begin position="213"/>
        <end position="235"/>
    </location>
</feature>
<evidence type="ECO:0000313" key="4">
    <source>
        <dbReference type="Proteomes" id="UP000812267"/>
    </source>
</evidence>
<keyword evidence="4" id="KW-1185">Reference proteome</keyword>
<feature type="signal peptide" evidence="2">
    <location>
        <begin position="1"/>
        <end position="21"/>
    </location>
</feature>
<dbReference type="EMBL" id="JAHMHK010000001">
    <property type="protein sequence ID" value="MBU4693292.1"/>
    <property type="molecule type" value="Genomic_DNA"/>
</dbReference>
<evidence type="ECO:0008006" key="5">
    <source>
        <dbReference type="Google" id="ProtNLM"/>
    </source>
</evidence>
<evidence type="ECO:0000313" key="3">
    <source>
        <dbReference type="EMBL" id="MBU4693292.1"/>
    </source>
</evidence>
<keyword evidence="2" id="KW-0732">Signal</keyword>
<dbReference type="RefSeq" id="WP_216505715.1">
    <property type="nucleotide sequence ID" value="NZ_JAHMHJ010000007.1"/>
</dbReference>
<feature type="chain" id="PRO_5047252044" description="Lipoprotein" evidence="2">
    <location>
        <begin position="22"/>
        <end position="235"/>
    </location>
</feature>
<dbReference type="Proteomes" id="UP000812267">
    <property type="component" value="Unassembled WGS sequence"/>
</dbReference>
<protein>
    <recommendedName>
        <fullName evidence="5">Lipoprotein</fullName>
    </recommendedName>
</protein>
<reference evidence="3" key="1">
    <citation type="submission" date="2021-06" db="EMBL/GenBank/DDBJ databases">
        <title>Novel Mycoplasma species detected in California sea lions (Zalophus californianus) from the USA.</title>
        <authorList>
            <person name="Volokhov D.V."/>
            <person name="Furtak V.A."/>
            <person name="Zagorodnyaya T.A."/>
        </authorList>
    </citation>
    <scope>NUCLEOTIDE SEQUENCE [LARGE SCALE GENOMIC DNA]</scope>
    <source>
        <strain evidence="3">CSL 4779</strain>
    </source>
</reference>
<evidence type="ECO:0000256" key="2">
    <source>
        <dbReference type="SAM" id="SignalP"/>
    </source>
</evidence>
<accession>A0ABS6DQW5</accession>
<evidence type="ECO:0000256" key="1">
    <source>
        <dbReference type="SAM" id="MobiDB-lite"/>
    </source>
</evidence>
<feature type="compositionally biased region" description="Polar residues" evidence="1">
    <location>
        <begin position="219"/>
        <end position="235"/>
    </location>
</feature>
<sequence length="235" mass="26689">MKKIIKLGIPIIGLTALPFCAAACNSNNQDKTEDNSKIDPIKEAEEIEKQNLEKKYNRNTVSLEMTGVDQISLKDFKPNFETYKKQIVIKLTDGEIPKNYNVDFYLNPQVSGYASNSEKKGNYKNIGIAITSDKNITIKIEFIKLPGFKAEESTLPKPRQEIIDELNKITVESPRAEDIKILESVKSKIDLLNDKDARAEEYKIYVPKKILSDKKEKQTSTTKIKNDSTVTNKQK</sequence>
<gene>
    <name evidence="3" type="ORF">KQ878_00095</name>
</gene>
<comment type="caution">
    <text evidence="3">The sequence shown here is derived from an EMBL/GenBank/DDBJ whole genome shotgun (WGS) entry which is preliminary data.</text>
</comment>